<gene>
    <name evidence="4" type="ORF">BBOV_IV011980</name>
</gene>
<dbReference type="GO" id="GO:0008270">
    <property type="term" value="F:zinc ion binding"/>
    <property type="evidence" value="ECO:0007669"/>
    <property type="project" value="UniProtKB-KW"/>
</dbReference>
<dbReference type="SUPFAM" id="SSF57756">
    <property type="entry name" value="Retrovirus zinc finger-like domains"/>
    <property type="match status" value="1"/>
</dbReference>
<dbReference type="VEuPathDB" id="PiroplasmaDB:BBOV_IV011980"/>
<feature type="compositionally biased region" description="Polar residues" evidence="2">
    <location>
        <begin position="32"/>
        <end position="52"/>
    </location>
</feature>
<protein>
    <recommendedName>
        <fullName evidence="3">CCHC-type domain-containing protein</fullName>
    </recommendedName>
</protein>
<dbReference type="GO" id="GO:0003676">
    <property type="term" value="F:nucleic acid binding"/>
    <property type="evidence" value="ECO:0007669"/>
    <property type="project" value="InterPro"/>
</dbReference>
<evidence type="ECO:0000313" key="5">
    <source>
        <dbReference type="Proteomes" id="UP000002173"/>
    </source>
</evidence>
<dbReference type="eggNOG" id="ENOG502TN5A">
    <property type="taxonomic scope" value="Eukaryota"/>
</dbReference>
<dbReference type="InterPro" id="IPR036875">
    <property type="entry name" value="Znf_CCHC_sf"/>
</dbReference>
<dbReference type="EMBL" id="AAXT01000002">
    <property type="protein sequence ID" value="EDO07550.1"/>
    <property type="molecule type" value="Genomic_DNA"/>
</dbReference>
<dbReference type="PROSITE" id="PS50158">
    <property type="entry name" value="ZF_CCHC"/>
    <property type="match status" value="1"/>
</dbReference>
<evidence type="ECO:0000259" key="3">
    <source>
        <dbReference type="PROSITE" id="PS50158"/>
    </source>
</evidence>
<proteinExistence type="predicted"/>
<keyword evidence="1" id="KW-0479">Metal-binding</keyword>
<evidence type="ECO:0000256" key="2">
    <source>
        <dbReference type="SAM" id="MobiDB-lite"/>
    </source>
</evidence>
<keyword evidence="1" id="KW-0863">Zinc-finger</keyword>
<reference evidence="5" key="2">
    <citation type="journal article" date="2020" name="Data Brief">
        <title>Transcriptome dataset of Babesia bovis life stages within vertebrate and invertebrate hosts.</title>
        <authorList>
            <person name="Ueti M.W."/>
            <person name="Johnson W.C."/>
            <person name="Kappmeyer L.S."/>
            <person name="Herndon D.R."/>
            <person name="Mousel M.R."/>
            <person name="Reif K.E."/>
            <person name="Taus N.S."/>
            <person name="Ifeonu O.O."/>
            <person name="Silva J.C."/>
            <person name="Suarez C.E."/>
            <person name="Brayton K.A."/>
        </authorList>
    </citation>
    <scope>NUCLEOTIDE SEQUENCE [LARGE SCALE GENOMIC DNA]</scope>
</reference>
<keyword evidence="1" id="KW-0862">Zinc</keyword>
<feature type="region of interest" description="Disordered" evidence="2">
    <location>
        <begin position="1"/>
        <end position="82"/>
    </location>
</feature>
<comment type="caution">
    <text evidence="4">The sequence shown here is derived from an EMBL/GenBank/DDBJ whole genome shotgun (WGS) entry which is preliminary data.</text>
</comment>
<feature type="compositionally biased region" description="Polar residues" evidence="2">
    <location>
        <begin position="1"/>
        <end position="14"/>
    </location>
</feature>
<accession>A7ASN1</accession>
<organism evidence="4 5">
    <name type="scientific">Babesia bovis</name>
    <dbReference type="NCBI Taxonomy" id="5865"/>
    <lineage>
        <taxon>Eukaryota</taxon>
        <taxon>Sar</taxon>
        <taxon>Alveolata</taxon>
        <taxon>Apicomplexa</taxon>
        <taxon>Aconoidasida</taxon>
        <taxon>Piroplasmida</taxon>
        <taxon>Babesiidae</taxon>
        <taxon>Babesia</taxon>
    </lineage>
</organism>
<reference evidence="4 5" key="1">
    <citation type="journal article" date="2007" name="PLoS Pathog.">
        <title>Genome sequence of Babesia bovis and comparative analysis of apicomplexan hemoprotozoa.</title>
        <authorList>
            <person name="Brayton K.A."/>
            <person name="Lau A.O.T."/>
            <person name="Herndon D.R."/>
            <person name="Hannick L."/>
            <person name="Kappmeyer L.S."/>
            <person name="Berens S.J."/>
            <person name="Bidwell S.L."/>
            <person name="Brown W.C."/>
            <person name="Crabtree J."/>
            <person name="Fadrosh D."/>
            <person name="Feldblum T."/>
            <person name="Forberger H.A."/>
            <person name="Haas B.J."/>
            <person name="Howell J.M."/>
            <person name="Khouri H."/>
            <person name="Koo H."/>
            <person name="Mann D.J."/>
            <person name="Norimine J."/>
            <person name="Paulsen I.T."/>
            <person name="Radune D."/>
            <person name="Ren Q."/>
            <person name="Smith R.K. Jr."/>
            <person name="Suarez C.E."/>
            <person name="White O."/>
            <person name="Wortman J.R."/>
            <person name="Knowles D.P. Jr."/>
            <person name="McElwain T.F."/>
            <person name="Nene V.M."/>
        </authorList>
    </citation>
    <scope>NUCLEOTIDE SEQUENCE [LARGE SCALE GENOMIC DNA]</scope>
    <source>
        <strain evidence="4">T2Bo</strain>
    </source>
</reference>
<dbReference type="Proteomes" id="UP000002173">
    <property type="component" value="Unassembled WGS sequence"/>
</dbReference>
<name>A7ASN1_BABBO</name>
<reference evidence="5" key="3">
    <citation type="journal article" date="2021" name="Int. J. Parasitol.">
        <title>Comparative analysis of gene expression between Babesia bovis blood stages and kinetes allowed by improved genome annotation.</title>
        <authorList>
            <person name="Ueti M.W."/>
            <person name="Johnson W.C."/>
            <person name="Kappmeyer L.S."/>
            <person name="Herndon D.R."/>
            <person name="Mousel M.R."/>
            <person name="Reif K.E."/>
            <person name="Taus N.S."/>
            <person name="Ifeonu O.O."/>
            <person name="Silva J.C."/>
            <person name="Suarez C.E."/>
            <person name="Brayton K.A."/>
        </authorList>
    </citation>
    <scope>NUCLEOTIDE SEQUENCE [LARGE SCALE GENOMIC DNA]</scope>
</reference>
<dbReference type="OMA" id="CNVGVMA"/>
<dbReference type="InParanoid" id="A7ASN1"/>
<evidence type="ECO:0000313" key="4">
    <source>
        <dbReference type="EMBL" id="EDO07550.1"/>
    </source>
</evidence>
<keyword evidence="5" id="KW-1185">Reference proteome</keyword>
<sequence>MDSNRFDTVTSGSAVDSRRSTKRKSRFDTPASVPTTWSSATSLPEASHNAGNQVLPHASTHLGFGCQQQPPPPPPPMSAAVSLGATHTKDALSAGYNTGRTVDSRFGYAAVYHPPPPPPPPVPSRFMDTRPSAPLKVVDPSPLETCNVGVMASFFLRLKSTSSDFEPYKPLPAGTMLPEHKVPSSVTELINLRVLDFYDELEDLLDSYESCIPPGDSGFDYSRRKATNANKYRSMPLNIVSEDEFRRQQLSASCDLASGYSGFDYSIFHFSGGGSSLGFTGADKVAGEDAFDSFRRKRASDYHENRAFKDIARRDPSVMVVTSHDLCYKCNRPGHHAKDCSPTVM</sequence>
<feature type="domain" description="CCHC-type" evidence="3">
    <location>
        <begin position="327"/>
        <end position="340"/>
    </location>
</feature>
<dbReference type="Pfam" id="PF00098">
    <property type="entry name" value="zf-CCHC"/>
    <property type="match status" value="1"/>
</dbReference>
<evidence type="ECO:0000256" key="1">
    <source>
        <dbReference type="PROSITE-ProRule" id="PRU00047"/>
    </source>
</evidence>
<dbReference type="InterPro" id="IPR001878">
    <property type="entry name" value="Znf_CCHC"/>
</dbReference>
<dbReference type="AlphaFoldDB" id="A7ASN1"/>